<accession>A0ABQ3WB87</accession>
<dbReference type="Pfam" id="PF13376">
    <property type="entry name" value="OmdA"/>
    <property type="match status" value="1"/>
</dbReference>
<evidence type="ECO:0008006" key="2">
    <source>
        <dbReference type="Google" id="ProtNLM"/>
    </source>
</evidence>
<evidence type="ECO:0000313" key="1">
    <source>
        <dbReference type="EMBL" id="GID43106.1"/>
    </source>
</evidence>
<sequence length="140" mass="15893">MGTTALVAIAPFRTCTVAGMDNRRRRTGQRLTVELPFELVEELTDAAGLSHKTMNQFIEDVLASEMARWRSGFPLPQPPEDFRRALDGQPEAAAFLATAGRRDHHRILAWIDEAKRPDTRARRIEEAIALLLRGRIPHRR</sequence>
<protein>
    <recommendedName>
        <fullName evidence="2">Ribbon-helix-helix protein, copG family</fullName>
    </recommendedName>
</protein>
<dbReference type="EMBL" id="BOMF01000005">
    <property type="protein sequence ID" value="GID43106.1"/>
    <property type="molecule type" value="Genomic_DNA"/>
</dbReference>
<reference evidence="1" key="1">
    <citation type="submission" date="2021-01" db="EMBL/GenBank/DDBJ databases">
        <title>Whole genome shotgun sequence of Actinoplanes capillaceus NBRC 16408.</title>
        <authorList>
            <person name="Komaki H."/>
            <person name="Tamura T."/>
        </authorList>
    </citation>
    <scope>NUCLEOTIDE SEQUENCE [LARGE SCALE GENOMIC DNA]</scope>
    <source>
        <strain evidence="1">NBRC 16408</strain>
    </source>
</reference>
<comment type="caution">
    <text evidence="1">The sequence shown here is derived from an EMBL/GenBank/DDBJ whole genome shotgun (WGS) entry which is preliminary data.</text>
</comment>
<proteinExistence type="predicted"/>
<name>A0ABQ3WB87_9ACTN</name>
<gene>
    <name evidence="1" type="ORF">Aca07nite_03810</name>
</gene>
<organism evidence="1">
    <name type="scientific">Actinoplanes campanulatus</name>
    <dbReference type="NCBI Taxonomy" id="113559"/>
    <lineage>
        <taxon>Bacteria</taxon>
        <taxon>Bacillati</taxon>
        <taxon>Actinomycetota</taxon>
        <taxon>Actinomycetes</taxon>
        <taxon>Micromonosporales</taxon>
        <taxon>Micromonosporaceae</taxon>
        <taxon>Actinoplanes</taxon>
    </lineage>
</organism>